<gene>
    <name evidence="3" type="ORF">OCS_06273</name>
</gene>
<feature type="binding site" evidence="1">
    <location>
        <position position="154"/>
    </location>
    <ligand>
        <name>Zn(2+)</name>
        <dbReference type="ChEBI" id="CHEBI:29105"/>
    </ligand>
</feature>
<organism evidence="3 4">
    <name type="scientific">Ophiocordyceps sinensis (strain Co18 / CGMCC 3.14243)</name>
    <name type="common">Yarsagumba caterpillar fungus</name>
    <name type="synonym">Hirsutella sinensis</name>
    <dbReference type="NCBI Taxonomy" id="911162"/>
    <lineage>
        <taxon>Eukaryota</taxon>
        <taxon>Fungi</taxon>
        <taxon>Dikarya</taxon>
        <taxon>Ascomycota</taxon>
        <taxon>Pezizomycotina</taxon>
        <taxon>Sordariomycetes</taxon>
        <taxon>Hypocreomycetidae</taxon>
        <taxon>Hypocreales</taxon>
        <taxon>Ophiocordycipitaceae</taxon>
        <taxon>Ophiocordyceps</taxon>
    </lineage>
</organism>
<dbReference type="SUPFAM" id="SSF101152">
    <property type="entry name" value="Mob1/phocein"/>
    <property type="match status" value="1"/>
</dbReference>
<dbReference type="EMBL" id="KE655818">
    <property type="protein sequence ID" value="EQK98014.1"/>
    <property type="molecule type" value="Genomic_DNA"/>
</dbReference>
<evidence type="ECO:0000256" key="1">
    <source>
        <dbReference type="PIRSR" id="PIRSR605301-1"/>
    </source>
</evidence>
<feature type="binding site" evidence="1">
    <location>
        <position position="269"/>
    </location>
    <ligand>
        <name>Zn(2+)</name>
        <dbReference type="ChEBI" id="CHEBI:29105"/>
    </ligand>
</feature>
<dbReference type="Pfam" id="PF03637">
    <property type="entry name" value="Mob1_phocein"/>
    <property type="match status" value="2"/>
</dbReference>
<feature type="binding site" evidence="1">
    <location>
        <position position="159"/>
    </location>
    <ligand>
        <name>Zn(2+)</name>
        <dbReference type="ChEBI" id="CHEBI:29105"/>
    </ligand>
</feature>
<accession>T4ZXZ5</accession>
<name>T4ZXZ5_OPHSC</name>
<feature type="region of interest" description="Disordered" evidence="2">
    <location>
        <begin position="1"/>
        <end position="67"/>
    </location>
</feature>
<evidence type="ECO:0000256" key="2">
    <source>
        <dbReference type="SAM" id="MobiDB-lite"/>
    </source>
</evidence>
<dbReference type="PANTHER" id="PTHR22599">
    <property type="entry name" value="MPS ONE BINDER KINASE ACTIVATOR-LIKE MOB"/>
    <property type="match status" value="1"/>
</dbReference>
<protein>
    <submittedName>
        <fullName evidence="3">Mob1/phocein</fullName>
    </submittedName>
</protein>
<proteinExistence type="predicted"/>
<keyword evidence="1" id="KW-0862">Zinc</keyword>
<dbReference type="eggNOG" id="KOG0440">
    <property type="taxonomic scope" value="Eukaryota"/>
</dbReference>
<feature type="compositionally biased region" description="Polar residues" evidence="2">
    <location>
        <begin position="14"/>
        <end position="33"/>
    </location>
</feature>
<sequence>MSNLFSGINARFRGSSNKPPGQLKSPSSSTAGQTALPDSAPQANQAATNLAPKVPPLPNSPSLAQTIGMDESSGAIASGDDIISSYHLPRPLPLWVNGHYTKHIVRGNFMTLSARPKTVEQGEWIAHQIVEHYRNLWNFVRVVHEKEDDGSTICNSSSCPRMSAGSNHSFTWLNRSREPVELPAHEYMTLMQRWISGKIDDTNIFPTDASAVSYAHSPAITTTPLSQLSSPGEPEWMGKRSGFPEKFGEVCQLIFRQMFRVYAHLYWAHFTDPFYHLNLEKQLNSCFSHFILTATALDMLRPQELEPMQPLLDIWAANGTFPPESKAYEYANLRAGERLLELAGVQSETR</sequence>
<dbReference type="AlphaFoldDB" id="T4ZXZ5"/>
<feature type="binding site" evidence="1">
    <location>
        <position position="264"/>
    </location>
    <ligand>
        <name>Zn(2+)</name>
        <dbReference type="ChEBI" id="CHEBI:29105"/>
    </ligand>
</feature>
<dbReference type="Gene3D" id="1.20.140.30">
    <property type="entry name" value="MOB kinase activator"/>
    <property type="match status" value="1"/>
</dbReference>
<evidence type="ECO:0000313" key="4">
    <source>
        <dbReference type="Proteomes" id="UP000019374"/>
    </source>
</evidence>
<dbReference type="OrthoDB" id="10261121at2759"/>
<reference evidence="3 4" key="1">
    <citation type="journal article" date="2013" name="Chin. Sci. Bull.">
        <title>Genome survey uncovers the secrets of sex and lifestyle in caterpillar fungus.</title>
        <authorList>
            <person name="Hu X."/>
            <person name="Zhang Y."/>
            <person name="Xiao G."/>
            <person name="Zheng P."/>
            <person name="Xia Y."/>
            <person name="Zhang X."/>
            <person name="St Leger R.J."/>
            <person name="Liu X."/>
            <person name="Wang C."/>
        </authorList>
    </citation>
    <scope>NUCLEOTIDE SEQUENCE [LARGE SCALE GENOMIC DNA]</scope>
    <source>
        <strain evidence="4">Co18 / CGMCC 3.14243</strain>
        <tissue evidence="3">Fruit-body</tissue>
    </source>
</reference>
<dbReference type="Proteomes" id="UP000019374">
    <property type="component" value="Unassembled WGS sequence"/>
</dbReference>
<dbReference type="InterPro" id="IPR036703">
    <property type="entry name" value="MOB_kinase_act_sf"/>
</dbReference>
<dbReference type="InterPro" id="IPR005301">
    <property type="entry name" value="MOB_kinase_act_fam"/>
</dbReference>
<evidence type="ECO:0000313" key="3">
    <source>
        <dbReference type="EMBL" id="EQK98014.1"/>
    </source>
</evidence>
<keyword evidence="1" id="KW-0479">Metal-binding</keyword>
<dbReference type="HOGENOM" id="CLU_038321_0_1_1"/>
<dbReference type="SMART" id="SM01388">
    <property type="entry name" value="Mob1_phocein"/>
    <property type="match status" value="1"/>
</dbReference>